<keyword evidence="1" id="KW-0472">Membrane</keyword>
<proteinExistence type="predicted"/>
<keyword evidence="3" id="KW-1185">Reference proteome</keyword>
<dbReference type="Proteomes" id="UP000192247">
    <property type="component" value="Unassembled WGS sequence"/>
</dbReference>
<keyword evidence="1" id="KW-1133">Transmembrane helix</keyword>
<evidence type="ECO:0000256" key="1">
    <source>
        <dbReference type="SAM" id="Phobius"/>
    </source>
</evidence>
<dbReference type="EMBL" id="MNPL01002646">
    <property type="protein sequence ID" value="OQR78086.1"/>
    <property type="molecule type" value="Genomic_DNA"/>
</dbReference>
<gene>
    <name evidence="2" type="ORF">BIW11_02795</name>
</gene>
<sequence length="60" mass="6973">MMPSHGFAFIVLVIILIFCAPPALMDYNYRLALRDSRKHTANRLHSHSDGGWIPYHYNML</sequence>
<evidence type="ECO:0000313" key="2">
    <source>
        <dbReference type="EMBL" id="OQR78086.1"/>
    </source>
</evidence>
<evidence type="ECO:0000313" key="3">
    <source>
        <dbReference type="Proteomes" id="UP000192247"/>
    </source>
</evidence>
<dbReference type="InParanoid" id="A0A1V9XX60"/>
<organism evidence="2 3">
    <name type="scientific">Tropilaelaps mercedesae</name>
    <dbReference type="NCBI Taxonomy" id="418985"/>
    <lineage>
        <taxon>Eukaryota</taxon>
        <taxon>Metazoa</taxon>
        <taxon>Ecdysozoa</taxon>
        <taxon>Arthropoda</taxon>
        <taxon>Chelicerata</taxon>
        <taxon>Arachnida</taxon>
        <taxon>Acari</taxon>
        <taxon>Parasitiformes</taxon>
        <taxon>Mesostigmata</taxon>
        <taxon>Gamasina</taxon>
        <taxon>Dermanyssoidea</taxon>
        <taxon>Laelapidae</taxon>
        <taxon>Tropilaelaps</taxon>
    </lineage>
</organism>
<reference evidence="2 3" key="1">
    <citation type="journal article" date="2017" name="Gigascience">
        <title>Draft genome of the honey bee ectoparasitic mite, Tropilaelaps mercedesae, is shaped by the parasitic life history.</title>
        <authorList>
            <person name="Dong X."/>
            <person name="Armstrong S.D."/>
            <person name="Xia D."/>
            <person name="Makepeace B.L."/>
            <person name="Darby A.C."/>
            <person name="Kadowaki T."/>
        </authorList>
    </citation>
    <scope>NUCLEOTIDE SEQUENCE [LARGE SCALE GENOMIC DNA]</scope>
    <source>
        <strain evidence="2">Wuxi-XJTLU</strain>
    </source>
</reference>
<dbReference type="AlphaFoldDB" id="A0A1V9XX60"/>
<comment type="caution">
    <text evidence="2">The sequence shown here is derived from an EMBL/GenBank/DDBJ whole genome shotgun (WGS) entry which is preliminary data.</text>
</comment>
<feature type="transmembrane region" description="Helical" evidence="1">
    <location>
        <begin position="6"/>
        <end position="29"/>
    </location>
</feature>
<name>A0A1V9XX60_9ACAR</name>
<accession>A0A1V9XX60</accession>
<protein>
    <submittedName>
        <fullName evidence="2">Uncharacterized protein</fullName>
    </submittedName>
</protein>
<keyword evidence="1" id="KW-0812">Transmembrane</keyword>